<keyword evidence="2" id="KW-0472">Membrane</keyword>
<keyword evidence="2" id="KW-1133">Transmembrane helix</keyword>
<gene>
    <name evidence="3" type="ORF">BVER_00074</name>
</gene>
<feature type="compositionally biased region" description="Basic and acidic residues" evidence="1">
    <location>
        <begin position="1"/>
        <end position="11"/>
    </location>
</feature>
<evidence type="ECO:0000313" key="3">
    <source>
        <dbReference type="EMBL" id="KND60073.1"/>
    </source>
</evidence>
<feature type="compositionally biased region" description="Basic residues" evidence="1">
    <location>
        <begin position="307"/>
        <end position="321"/>
    </location>
</feature>
<proteinExistence type="predicted"/>
<dbReference type="AlphaFoldDB" id="A0A0L0MCN1"/>
<organism evidence="3 4">
    <name type="scientific">Candidatus Burkholderia verschuerenii</name>
    <dbReference type="NCBI Taxonomy" id="242163"/>
    <lineage>
        <taxon>Bacteria</taxon>
        <taxon>Pseudomonadati</taxon>
        <taxon>Pseudomonadota</taxon>
        <taxon>Betaproteobacteria</taxon>
        <taxon>Burkholderiales</taxon>
        <taxon>Burkholderiaceae</taxon>
        <taxon>Burkholderia</taxon>
    </lineage>
</organism>
<dbReference type="RefSeq" id="WP_050454056.1">
    <property type="nucleotide sequence ID" value="NZ_LFJJ01000083.1"/>
</dbReference>
<feature type="transmembrane region" description="Helical" evidence="2">
    <location>
        <begin position="216"/>
        <end position="239"/>
    </location>
</feature>
<comment type="caution">
    <text evidence="3">The sequence shown here is derived from an EMBL/GenBank/DDBJ whole genome shotgun (WGS) entry which is preliminary data.</text>
</comment>
<reference evidence="4" key="1">
    <citation type="submission" date="2015-06" db="EMBL/GenBank/DDBJ databases">
        <title>Comparative genomics of Burkholderia leaf nodule symbionts.</title>
        <authorList>
            <person name="Carlier A."/>
            <person name="Eberl L."/>
            <person name="Pinto-Carbo M."/>
        </authorList>
    </citation>
    <scope>NUCLEOTIDE SEQUENCE [LARGE SCALE GENOMIC DNA]</scope>
    <source>
        <strain evidence="4">UZHbot4</strain>
    </source>
</reference>
<dbReference type="Proteomes" id="UP000036959">
    <property type="component" value="Unassembled WGS sequence"/>
</dbReference>
<feature type="compositionally biased region" description="Low complexity" evidence="1">
    <location>
        <begin position="297"/>
        <end position="306"/>
    </location>
</feature>
<dbReference type="PATRIC" id="fig|242163.4.peg.6707"/>
<keyword evidence="2" id="KW-0812">Transmembrane</keyword>
<dbReference type="EMBL" id="LFJJ01000083">
    <property type="protein sequence ID" value="KND60073.1"/>
    <property type="molecule type" value="Genomic_DNA"/>
</dbReference>
<keyword evidence="4" id="KW-1185">Reference proteome</keyword>
<feature type="region of interest" description="Disordered" evidence="1">
    <location>
        <begin position="281"/>
        <end position="321"/>
    </location>
</feature>
<protein>
    <submittedName>
        <fullName evidence="3">Cell wall surface anchor family protein</fullName>
    </submittedName>
</protein>
<sequence length="321" mass="33529">MSDSAVKRDTETLSGDAAIAAKARRRRVETAPSGVSGDSADTEKKLARAARSAQRLAQLSDAQRSGETLDLFAEDAERANLQAQNTDIRQGTFEGFELPDVFLAAVPSRSVVAGSAVSKRDAPTAVADSAAPVQTSLIQDEPVASAASVETTAADASAADASAADAAPLHRPRADAVPELDRARATAFADTIDALRAVIVEQRASTLAHARRMKTMLTIIVCAMLVVVATGIAQTTVLLRMRHDSSLQQDRVQQLMLNEQATLSSLFDTDSENVPMSGAFGAQHTPAADASPIQPVSTAHAAAAATGRHRQAHRHAGSSAH</sequence>
<feature type="region of interest" description="Disordered" evidence="1">
    <location>
        <begin position="1"/>
        <end position="49"/>
    </location>
</feature>
<evidence type="ECO:0000256" key="2">
    <source>
        <dbReference type="SAM" id="Phobius"/>
    </source>
</evidence>
<name>A0A0L0MCN1_9BURK</name>
<evidence type="ECO:0000256" key="1">
    <source>
        <dbReference type="SAM" id="MobiDB-lite"/>
    </source>
</evidence>
<accession>A0A0L0MCN1</accession>
<evidence type="ECO:0000313" key="4">
    <source>
        <dbReference type="Proteomes" id="UP000036959"/>
    </source>
</evidence>